<proteinExistence type="predicted"/>
<dbReference type="EMBL" id="AGNL01047821">
    <property type="protein sequence ID" value="EJK46328.1"/>
    <property type="molecule type" value="Genomic_DNA"/>
</dbReference>
<sequence>MRMTAGRANYDLAGKHDAGEARILVQTSHTSSSLDSVSALRYELHWSVGSSIFSWLNERTEIISRRQRLRPR</sequence>
<accession>K0R1K5</accession>
<evidence type="ECO:0000313" key="1">
    <source>
        <dbReference type="EMBL" id="EJK46328.1"/>
    </source>
</evidence>
<name>K0R1K5_THAOC</name>
<keyword evidence="2" id="KW-1185">Reference proteome</keyword>
<feature type="non-terminal residue" evidence="1">
    <location>
        <position position="72"/>
    </location>
</feature>
<gene>
    <name evidence="1" type="ORF">THAOC_35007</name>
</gene>
<organism evidence="1 2">
    <name type="scientific">Thalassiosira oceanica</name>
    <name type="common">Marine diatom</name>
    <dbReference type="NCBI Taxonomy" id="159749"/>
    <lineage>
        <taxon>Eukaryota</taxon>
        <taxon>Sar</taxon>
        <taxon>Stramenopiles</taxon>
        <taxon>Ochrophyta</taxon>
        <taxon>Bacillariophyta</taxon>
        <taxon>Coscinodiscophyceae</taxon>
        <taxon>Thalassiosirophycidae</taxon>
        <taxon>Thalassiosirales</taxon>
        <taxon>Thalassiosiraceae</taxon>
        <taxon>Thalassiosira</taxon>
    </lineage>
</organism>
<reference evidence="1 2" key="1">
    <citation type="journal article" date="2012" name="Genome Biol.">
        <title>Genome and low-iron response of an oceanic diatom adapted to chronic iron limitation.</title>
        <authorList>
            <person name="Lommer M."/>
            <person name="Specht M."/>
            <person name="Roy A.S."/>
            <person name="Kraemer L."/>
            <person name="Andreson R."/>
            <person name="Gutowska M.A."/>
            <person name="Wolf J."/>
            <person name="Bergner S.V."/>
            <person name="Schilhabel M.B."/>
            <person name="Klostermeier U.C."/>
            <person name="Beiko R.G."/>
            <person name="Rosenstiel P."/>
            <person name="Hippler M."/>
            <person name="Laroche J."/>
        </authorList>
    </citation>
    <scope>NUCLEOTIDE SEQUENCE [LARGE SCALE GENOMIC DNA]</scope>
    <source>
        <strain evidence="1 2">CCMP1005</strain>
    </source>
</reference>
<evidence type="ECO:0000313" key="2">
    <source>
        <dbReference type="Proteomes" id="UP000266841"/>
    </source>
</evidence>
<dbReference type="Proteomes" id="UP000266841">
    <property type="component" value="Unassembled WGS sequence"/>
</dbReference>
<dbReference type="AlphaFoldDB" id="K0R1K5"/>
<protein>
    <submittedName>
        <fullName evidence="1">Uncharacterized protein</fullName>
    </submittedName>
</protein>
<comment type="caution">
    <text evidence="1">The sequence shown here is derived from an EMBL/GenBank/DDBJ whole genome shotgun (WGS) entry which is preliminary data.</text>
</comment>